<dbReference type="AlphaFoldDB" id="A0A8J2QIC8"/>
<organism evidence="1 2">
    <name type="scientific">Danaus chrysippus</name>
    <name type="common">African queen</name>
    <dbReference type="NCBI Taxonomy" id="151541"/>
    <lineage>
        <taxon>Eukaryota</taxon>
        <taxon>Metazoa</taxon>
        <taxon>Ecdysozoa</taxon>
        <taxon>Arthropoda</taxon>
        <taxon>Hexapoda</taxon>
        <taxon>Insecta</taxon>
        <taxon>Pterygota</taxon>
        <taxon>Neoptera</taxon>
        <taxon>Endopterygota</taxon>
        <taxon>Lepidoptera</taxon>
        <taxon>Glossata</taxon>
        <taxon>Ditrysia</taxon>
        <taxon>Papilionoidea</taxon>
        <taxon>Nymphalidae</taxon>
        <taxon>Danainae</taxon>
        <taxon>Danaini</taxon>
        <taxon>Danaina</taxon>
        <taxon>Danaus</taxon>
        <taxon>Anosia</taxon>
    </lineage>
</organism>
<evidence type="ECO:0000313" key="1">
    <source>
        <dbReference type="EMBL" id="CAG9563690.1"/>
    </source>
</evidence>
<dbReference type="EMBL" id="CAKASE010000050">
    <property type="protein sequence ID" value="CAG9563690.1"/>
    <property type="molecule type" value="Genomic_DNA"/>
</dbReference>
<name>A0A8J2QIC8_9NEOP</name>
<gene>
    <name evidence="1" type="ORF">DCHRY22_LOCUS4796</name>
</gene>
<dbReference type="OrthoDB" id="10450153at2759"/>
<keyword evidence="2" id="KW-1185">Reference proteome</keyword>
<reference evidence="1" key="1">
    <citation type="submission" date="2021-09" db="EMBL/GenBank/DDBJ databases">
        <authorList>
            <person name="Martin H S."/>
        </authorList>
    </citation>
    <scope>NUCLEOTIDE SEQUENCE</scope>
</reference>
<dbReference type="Proteomes" id="UP000789524">
    <property type="component" value="Unassembled WGS sequence"/>
</dbReference>
<sequence>MDSCNNQFSDLKCLDTRCSTCSDNDDQMVEINIDSSNNDYRIDSKCWCNREDCCMYVGGDCDYGQQNMNPILSDIPDNNYTSRYTYNNSECTTTESDSVSETTSDESLSTLTSGIKTVIYGSVSSKDASLPRDIDEDLNENECSKTKAACVVT</sequence>
<comment type="caution">
    <text evidence="1">The sequence shown here is derived from an EMBL/GenBank/DDBJ whole genome shotgun (WGS) entry which is preliminary data.</text>
</comment>
<proteinExistence type="predicted"/>
<evidence type="ECO:0000313" key="2">
    <source>
        <dbReference type="Proteomes" id="UP000789524"/>
    </source>
</evidence>
<protein>
    <submittedName>
        <fullName evidence="1">(African queen) hypothetical protein</fullName>
    </submittedName>
</protein>
<accession>A0A8J2QIC8</accession>